<comment type="similarity">
    <text evidence="1">Belongs to the PP2C family.</text>
</comment>
<evidence type="ECO:0000256" key="2">
    <source>
        <dbReference type="SAM" id="SignalP"/>
    </source>
</evidence>
<comment type="cofactor">
    <cofactor evidence="1">
        <name>Mg(2+)</name>
        <dbReference type="ChEBI" id="CHEBI:18420"/>
    </cofactor>
</comment>
<sequence>MALRGAALLLMASLLAPVASFVQPGGEDAFFLLPKDIGVFDGVGGFRKLGVDPAAFSRAFAAAAAHNITAQRARWEAIGGGGGGSGAQTVATFKGVDLRLALEHALSSALRGTRGGGCTACVASFDAASGLLTGANLGDSGLAVLRRDLSKRMFVAYRTTPQQHRFNMPYQLGTNSTDTPADAVQFRFYTRPGDVIVLATDGLFDNLFDEDIVETVAALLRRKHAGHAAAPVTPEAIAACLVLRAVELSADRERESPWHRAAAQARLAARRRRRASGAAAWRSFTRRLGELLGELEPGTRALAAYEGPAYEGGKLDDITVVVACVSGGGGGGGSGGGSGDGSGG</sequence>
<keyword evidence="1" id="KW-0464">Manganese</keyword>
<feature type="signal peptide" evidence="2">
    <location>
        <begin position="1"/>
        <end position="20"/>
    </location>
</feature>
<dbReference type="InterPro" id="IPR036457">
    <property type="entry name" value="PPM-type-like_dom_sf"/>
</dbReference>
<dbReference type="PROSITE" id="PS51746">
    <property type="entry name" value="PPM_2"/>
    <property type="match status" value="1"/>
</dbReference>
<dbReference type="SMART" id="SM00332">
    <property type="entry name" value="PP2Cc"/>
    <property type="match status" value="1"/>
</dbReference>
<comment type="caution">
    <text evidence="4">The sequence shown here is derived from an EMBL/GenBank/DDBJ whole genome shotgun (WGS) entry which is preliminary data.</text>
</comment>
<comment type="cofactor">
    <cofactor evidence="1">
        <name>Mn(2+)</name>
        <dbReference type="ChEBI" id="CHEBI:29035"/>
    </cofactor>
</comment>
<dbReference type="EC" id="3.1.3.16" evidence="1"/>
<keyword evidence="1" id="KW-0460">Magnesium</keyword>
<feature type="domain" description="PPM-type phosphatase" evidence="3">
    <location>
        <begin position="8"/>
        <end position="325"/>
    </location>
</feature>
<name>A0A835Z8H6_9STRA</name>
<dbReference type="AlphaFoldDB" id="A0A835Z8H6"/>
<proteinExistence type="inferred from homology"/>
<dbReference type="SMART" id="SM00331">
    <property type="entry name" value="PP2C_SIG"/>
    <property type="match status" value="1"/>
</dbReference>
<comment type="catalytic activity">
    <reaction evidence="1">
        <text>O-phospho-L-seryl-[protein] + H2O = L-seryl-[protein] + phosphate</text>
        <dbReference type="Rhea" id="RHEA:20629"/>
        <dbReference type="Rhea" id="RHEA-COMP:9863"/>
        <dbReference type="Rhea" id="RHEA-COMP:11604"/>
        <dbReference type="ChEBI" id="CHEBI:15377"/>
        <dbReference type="ChEBI" id="CHEBI:29999"/>
        <dbReference type="ChEBI" id="CHEBI:43474"/>
        <dbReference type="ChEBI" id="CHEBI:83421"/>
        <dbReference type="EC" id="3.1.3.16"/>
    </reaction>
</comment>
<keyword evidence="2" id="KW-0732">Signal</keyword>
<gene>
    <name evidence="4" type="ORF">JKP88DRAFT_303458</name>
</gene>
<dbReference type="SUPFAM" id="SSF81606">
    <property type="entry name" value="PP2C-like"/>
    <property type="match status" value="1"/>
</dbReference>
<dbReference type="PANTHER" id="PTHR12320">
    <property type="entry name" value="PROTEIN PHOSPHATASE 2C"/>
    <property type="match status" value="1"/>
</dbReference>
<dbReference type="GO" id="GO:0004722">
    <property type="term" value="F:protein serine/threonine phosphatase activity"/>
    <property type="evidence" value="ECO:0007669"/>
    <property type="project" value="UniProtKB-EC"/>
</dbReference>
<keyword evidence="1" id="KW-0479">Metal-binding</keyword>
<keyword evidence="1" id="KW-0904">Protein phosphatase</keyword>
<evidence type="ECO:0000313" key="5">
    <source>
        <dbReference type="Proteomes" id="UP000664859"/>
    </source>
</evidence>
<dbReference type="InterPro" id="IPR001932">
    <property type="entry name" value="PPM-type_phosphatase-like_dom"/>
</dbReference>
<protein>
    <recommendedName>
        <fullName evidence="1">Protein phosphatase</fullName>
        <ecNumber evidence="1">3.1.3.16</ecNumber>
    </recommendedName>
</protein>
<evidence type="ECO:0000313" key="4">
    <source>
        <dbReference type="EMBL" id="KAG5188940.1"/>
    </source>
</evidence>
<dbReference type="Proteomes" id="UP000664859">
    <property type="component" value="Unassembled WGS sequence"/>
</dbReference>
<dbReference type="Pfam" id="PF07228">
    <property type="entry name" value="SpoIIE"/>
    <property type="match status" value="1"/>
</dbReference>
<feature type="chain" id="PRO_5032628706" description="Protein phosphatase" evidence="2">
    <location>
        <begin position="21"/>
        <end position="344"/>
    </location>
</feature>
<dbReference type="GO" id="GO:0046872">
    <property type="term" value="F:metal ion binding"/>
    <property type="evidence" value="ECO:0007669"/>
    <property type="project" value="UniProtKB-UniRule"/>
</dbReference>
<evidence type="ECO:0000256" key="1">
    <source>
        <dbReference type="RuleBase" id="RU366020"/>
    </source>
</evidence>
<dbReference type="InterPro" id="IPR039123">
    <property type="entry name" value="PPTC7"/>
</dbReference>
<keyword evidence="5" id="KW-1185">Reference proteome</keyword>
<accession>A0A835Z8H6</accession>
<dbReference type="EMBL" id="JAFCMP010000060">
    <property type="protein sequence ID" value="KAG5188940.1"/>
    <property type="molecule type" value="Genomic_DNA"/>
</dbReference>
<dbReference type="OrthoDB" id="60843at2759"/>
<organism evidence="4 5">
    <name type="scientific">Tribonema minus</name>
    <dbReference type="NCBI Taxonomy" id="303371"/>
    <lineage>
        <taxon>Eukaryota</taxon>
        <taxon>Sar</taxon>
        <taxon>Stramenopiles</taxon>
        <taxon>Ochrophyta</taxon>
        <taxon>PX clade</taxon>
        <taxon>Xanthophyceae</taxon>
        <taxon>Tribonematales</taxon>
        <taxon>Tribonemataceae</taxon>
        <taxon>Tribonema</taxon>
    </lineage>
</organism>
<keyword evidence="1" id="KW-0378">Hydrolase</keyword>
<dbReference type="Gene3D" id="3.60.40.10">
    <property type="entry name" value="PPM-type phosphatase domain"/>
    <property type="match status" value="1"/>
</dbReference>
<comment type="catalytic activity">
    <reaction evidence="1">
        <text>O-phospho-L-threonyl-[protein] + H2O = L-threonyl-[protein] + phosphate</text>
        <dbReference type="Rhea" id="RHEA:47004"/>
        <dbReference type="Rhea" id="RHEA-COMP:11060"/>
        <dbReference type="Rhea" id="RHEA-COMP:11605"/>
        <dbReference type="ChEBI" id="CHEBI:15377"/>
        <dbReference type="ChEBI" id="CHEBI:30013"/>
        <dbReference type="ChEBI" id="CHEBI:43474"/>
        <dbReference type="ChEBI" id="CHEBI:61977"/>
        <dbReference type="EC" id="3.1.3.16"/>
    </reaction>
</comment>
<dbReference type="PANTHER" id="PTHR12320:SF1">
    <property type="entry name" value="PROTEIN PHOSPHATASE PTC7 HOMOLOG"/>
    <property type="match status" value="1"/>
</dbReference>
<evidence type="ECO:0000259" key="3">
    <source>
        <dbReference type="PROSITE" id="PS51746"/>
    </source>
</evidence>
<reference evidence="4" key="1">
    <citation type="submission" date="2021-02" db="EMBL/GenBank/DDBJ databases">
        <title>First Annotated Genome of the Yellow-green Alga Tribonema minus.</title>
        <authorList>
            <person name="Mahan K.M."/>
        </authorList>
    </citation>
    <scope>NUCLEOTIDE SEQUENCE</scope>
    <source>
        <strain evidence="4">UTEX B ZZ1240</strain>
    </source>
</reference>